<evidence type="ECO:0000313" key="16">
    <source>
        <dbReference type="EMBL" id="PVD35772.1"/>
    </source>
</evidence>
<dbReference type="GO" id="GO:0003724">
    <property type="term" value="F:RNA helicase activity"/>
    <property type="evidence" value="ECO:0007669"/>
    <property type="project" value="UniProtKB-EC"/>
</dbReference>
<dbReference type="InterPro" id="IPR036875">
    <property type="entry name" value="Znf_CCHC_sf"/>
</dbReference>
<dbReference type="InterPro" id="IPR001650">
    <property type="entry name" value="Helicase_C-like"/>
</dbReference>
<dbReference type="PROSITE" id="PS51192">
    <property type="entry name" value="HELICASE_ATP_BIND_1"/>
    <property type="match status" value="1"/>
</dbReference>
<dbReference type="STRING" id="400727.A0A2T7PQR6"/>
<evidence type="ECO:0000256" key="1">
    <source>
        <dbReference type="ARBA" id="ARBA00010132"/>
    </source>
</evidence>
<dbReference type="FunFam" id="3.40.50.300:FF:000008">
    <property type="entry name" value="ATP-dependent RNA helicase RhlB"/>
    <property type="match status" value="1"/>
</dbReference>
<dbReference type="Pfam" id="PF00271">
    <property type="entry name" value="Helicase_C"/>
    <property type="match status" value="1"/>
</dbReference>
<evidence type="ECO:0000256" key="6">
    <source>
        <dbReference type="ARBA" id="ARBA00022840"/>
    </source>
</evidence>
<dbReference type="Proteomes" id="UP000245119">
    <property type="component" value="Linkage Group LG2"/>
</dbReference>
<dbReference type="InterPro" id="IPR001878">
    <property type="entry name" value="Znf_CCHC"/>
</dbReference>
<keyword evidence="8" id="KW-0863">Zinc-finger</keyword>
<dbReference type="PROSITE" id="PS00039">
    <property type="entry name" value="DEAD_ATP_HELICASE"/>
    <property type="match status" value="1"/>
</dbReference>
<dbReference type="InterPro" id="IPR014014">
    <property type="entry name" value="RNA_helicase_DEAD_Q_motif"/>
</dbReference>
<organism evidence="16 17">
    <name type="scientific">Pomacea canaliculata</name>
    <name type="common">Golden apple snail</name>
    <dbReference type="NCBI Taxonomy" id="400727"/>
    <lineage>
        <taxon>Eukaryota</taxon>
        <taxon>Metazoa</taxon>
        <taxon>Spiralia</taxon>
        <taxon>Lophotrochozoa</taxon>
        <taxon>Mollusca</taxon>
        <taxon>Gastropoda</taxon>
        <taxon>Caenogastropoda</taxon>
        <taxon>Architaenioglossa</taxon>
        <taxon>Ampullarioidea</taxon>
        <taxon>Ampullariidae</taxon>
        <taxon>Pomacea</taxon>
    </lineage>
</organism>
<evidence type="ECO:0000256" key="5">
    <source>
        <dbReference type="ARBA" id="ARBA00022806"/>
    </source>
</evidence>
<dbReference type="GO" id="GO:0016787">
    <property type="term" value="F:hydrolase activity"/>
    <property type="evidence" value="ECO:0007669"/>
    <property type="project" value="UniProtKB-KW"/>
</dbReference>
<evidence type="ECO:0000256" key="3">
    <source>
        <dbReference type="ARBA" id="ARBA00022741"/>
    </source>
</evidence>
<accession>A0A2T7PQR6</accession>
<dbReference type="EC" id="3.6.4.13" evidence="2"/>
<dbReference type="OrthoDB" id="196131at2759"/>
<dbReference type="CDD" id="cd18787">
    <property type="entry name" value="SF2_C_DEAD"/>
    <property type="match status" value="1"/>
</dbReference>
<proteinExistence type="inferred from homology"/>
<feature type="region of interest" description="Disordered" evidence="11">
    <location>
        <begin position="96"/>
        <end position="121"/>
    </location>
</feature>
<feature type="short sequence motif" description="Q motif" evidence="9">
    <location>
        <begin position="301"/>
        <end position="329"/>
    </location>
</feature>
<evidence type="ECO:0000256" key="10">
    <source>
        <dbReference type="RuleBase" id="RU000492"/>
    </source>
</evidence>
<dbReference type="SUPFAM" id="SSF52540">
    <property type="entry name" value="P-loop containing nucleoside triphosphate hydrolases"/>
    <property type="match status" value="2"/>
</dbReference>
<dbReference type="SMART" id="SM00490">
    <property type="entry name" value="HELICc"/>
    <property type="match status" value="1"/>
</dbReference>
<keyword evidence="17" id="KW-1185">Reference proteome</keyword>
<comment type="similarity">
    <text evidence="1">Belongs to the DEAD box helicase family. DDX4/VASA subfamily.</text>
</comment>
<dbReference type="InterPro" id="IPR011545">
    <property type="entry name" value="DEAD/DEAH_box_helicase_dom"/>
</dbReference>
<evidence type="ECO:0000259" key="14">
    <source>
        <dbReference type="PROSITE" id="PS51194"/>
    </source>
</evidence>
<feature type="compositionally biased region" description="Low complexity" evidence="11">
    <location>
        <begin position="722"/>
        <end position="731"/>
    </location>
</feature>
<dbReference type="PROSITE" id="PS51195">
    <property type="entry name" value="Q_MOTIF"/>
    <property type="match status" value="1"/>
</dbReference>
<evidence type="ECO:0000256" key="7">
    <source>
        <dbReference type="ARBA" id="ARBA00047984"/>
    </source>
</evidence>
<dbReference type="PROSITE" id="PS51194">
    <property type="entry name" value="HELICASE_CTER"/>
    <property type="match status" value="1"/>
</dbReference>
<feature type="region of interest" description="Disordered" evidence="11">
    <location>
        <begin position="705"/>
        <end position="753"/>
    </location>
</feature>
<dbReference type="Pfam" id="PF00098">
    <property type="entry name" value="zf-CCHC"/>
    <property type="match status" value="5"/>
</dbReference>
<evidence type="ECO:0000259" key="13">
    <source>
        <dbReference type="PROSITE" id="PS51192"/>
    </source>
</evidence>
<keyword evidence="4 10" id="KW-0378">Hydrolase</keyword>
<evidence type="ECO:0000256" key="11">
    <source>
        <dbReference type="SAM" id="MobiDB-lite"/>
    </source>
</evidence>
<evidence type="ECO:0000259" key="12">
    <source>
        <dbReference type="PROSITE" id="PS50158"/>
    </source>
</evidence>
<dbReference type="FunFam" id="3.40.50.300:FF:000397">
    <property type="entry name" value="Probable ATP-dependent RNA helicase DDX4"/>
    <property type="match status" value="1"/>
</dbReference>
<evidence type="ECO:0000256" key="9">
    <source>
        <dbReference type="PROSITE-ProRule" id="PRU00552"/>
    </source>
</evidence>
<reference evidence="16 17" key="1">
    <citation type="submission" date="2018-04" db="EMBL/GenBank/DDBJ databases">
        <title>The genome of golden apple snail Pomacea canaliculata provides insight into stress tolerance and invasive adaptation.</title>
        <authorList>
            <person name="Liu C."/>
            <person name="Liu B."/>
            <person name="Ren Y."/>
            <person name="Zhang Y."/>
            <person name="Wang H."/>
            <person name="Li S."/>
            <person name="Jiang F."/>
            <person name="Yin L."/>
            <person name="Zhang G."/>
            <person name="Qian W."/>
            <person name="Fan W."/>
        </authorList>
    </citation>
    <scope>NUCLEOTIDE SEQUENCE [LARGE SCALE GENOMIC DNA]</scope>
    <source>
        <strain evidence="16">SZHN2017</strain>
        <tissue evidence="16">Muscle</tissue>
    </source>
</reference>
<comment type="catalytic activity">
    <reaction evidence="7">
        <text>ATP + H2O = ADP + phosphate + H(+)</text>
        <dbReference type="Rhea" id="RHEA:13065"/>
        <dbReference type="ChEBI" id="CHEBI:15377"/>
        <dbReference type="ChEBI" id="CHEBI:15378"/>
        <dbReference type="ChEBI" id="CHEBI:30616"/>
        <dbReference type="ChEBI" id="CHEBI:43474"/>
        <dbReference type="ChEBI" id="CHEBI:456216"/>
        <dbReference type="EC" id="3.6.4.13"/>
    </reaction>
</comment>
<keyword evidence="5 10" id="KW-0347">Helicase</keyword>
<keyword evidence="8" id="KW-0862">Zinc</keyword>
<evidence type="ECO:0000259" key="15">
    <source>
        <dbReference type="PROSITE" id="PS51195"/>
    </source>
</evidence>
<feature type="domain" description="CCHC-type" evidence="12">
    <location>
        <begin position="178"/>
        <end position="193"/>
    </location>
</feature>
<gene>
    <name evidence="16" type="ORF">C0Q70_02735</name>
</gene>
<dbReference type="AlphaFoldDB" id="A0A2T7PQR6"/>
<keyword evidence="3 10" id="KW-0547">Nucleotide-binding</keyword>
<feature type="compositionally biased region" description="Gly residues" evidence="11">
    <location>
        <begin position="711"/>
        <end position="721"/>
    </location>
</feature>
<dbReference type="SMART" id="SM00343">
    <property type="entry name" value="ZnF_C2HC"/>
    <property type="match status" value="5"/>
</dbReference>
<feature type="domain" description="Helicase ATP-binding" evidence="13">
    <location>
        <begin position="332"/>
        <end position="515"/>
    </location>
</feature>
<dbReference type="Pfam" id="PF00270">
    <property type="entry name" value="DEAD"/>
    <property type="match status" value="1"/>
</dbReference>
<feature type="domain" description="DEAD-box RNA helicase Q" evidence="15">
    <location>
        <begin position="301"/>
        <end position="329"/>
    </location>
</feature>
<dbReference type="InterPro" id="IPR027417">
    <property type="entry name" value="P-loop_NTPase"/>
</dbReference>
<feature type="domain" description="Helicase C-terminal" evidence="14">
    <location>
        <begin position="526"/>
        <end position="687"/>
    </location>
</feature>
<feature type="domain" description="CCHC-type" evidence="12">
    <location>
        <begin position="153"/>
        <end position="168"/>
    </location>
</feature>
<feature type="domain" description="CCHC-type" evidence="12">
    <location>
        <begin position="229"/>
        <end position="244"/>
    </location>
</feature>
<evidence type="ECO:0000313" key="17">
    <source>
        <dbReference type="Proteomes" id="UP000245119"/>
    </source>
</evidence>
<keyword evidence="8" id="KW-0479">Metal-binding</keyword>
<dbReference type="SUPFAM" id="SSF57756">
    <property type="entry name" value="Retrovirus zinc finger-like domains"/>
    <property type="match status" value="3"/>
</dbReference>
<dbReference type="PROSITE" id="PS50158">
    <property type="entry name" value="ZF_CCHC"/>
    <property type="match status" value="5"/>
</dbReference>
<evidence type="ECO:0000256" key="4">
    <source>
        <dbReference type="ARBA" id="ARBA00022801"/>
    </source>
</evidence>
<dbReference type="CDD" id="cd18052">
    <property type="entry name" value="DEADc_DDX4"/>
    <property type="match status" value="1"/>
</dbReference>
<evidence type="ECO:0000256" key="2">
    <source>
        <dbReference type="ARBA" id="ARBA00012552"/>
    </source>
</evidence>
<evidence type="ECO:0000256" key="8">
    <source>
        <dbReference type="PROSITE-ProRule" id="PRU00047"/>
    </source>
</evidence>
<feature type="domain" description="CCHC-type" evidence="12">
    <location>
        <begin position="130"/>
        <end position="145"/>
    </location>
</feature>
<dbReference type="SMART" id="SM00487">
    <property type="entry name" value="DEXDc"/>
    <property type="match status" value="1"/>
</dbReference>
<dbReference type="PANTHER" id="PTHR47958">
    <property type="entry name" value="ATP-DEPENDENT RNA HELICASE DBP3"/>
    <property type="match status" value="1"/>
</dbReference>
<dbReference type="InterPro" id="IPR014001">
    <property type="entry name" value="Helicase_ATP-bd"/>
</dbReference>
<dbReference type="EMBL" id="PZQS01000002">
    <property type="protein sequence ID" value="PVD35772.1"/>
    <property type="molecule type" value="Genomic_DNA"/>
</dbReference>
<dbReference type="Gene3D" id="4.10.60.10">
    <property type="entry name" value="Zinc finger, CCHC-type"/>
    <property type="match status" value="4"/>
</dbReference>
<protein>
    <recommendedName>
        <fullName evidence="2">RNA helicase</fullName>
        <ecNumber evidence="2">3.6.4.13</ecNumber>
    </recommendedName>
</protein>
<name>A0A2T7PQR6_POMCA</name>
<feature type="domain" description="CCHC-type" evidence="12">
    <location>
        <begin position="203"/>
        <end position="218"/>
    </location>
</feature>
<dbReference type="GO" id="GO:0005524">
    <property type="term" value="F:ATP binding"/>
    <property type="evidence" value="ECO:0007669"/>
    <property type="project" value="UniProtKB-KW"/>
</dbReference>
<dbReference type="GO" id="GO:0008270">
    <property type="term" value="F:zinc ion binding"/>
    <property type="evidence" value="ECO:0007669"/>
    <property type="project" value="UniProtKB-KW"/>
</dbReference>
<sequence>MTNKFSFPSRPTVCSENVLTKPRGFGRGKILVDNMNALNISGDAQNKPHTNGCGPKIGSVFGNNTFSKKETSNNDIGWNEDAILTADGDSRGSGTFRGFDSERGGRFGTTNDAPRGGRFGPKDGAGGSGCHRCGEEGHFARDCPSGGRSSSGCHKCGEEGHMARECPNNRGGGHSSGCRKCGEQGHFARECPNGDVGSEGNSCRKCGKGGHFARECPDGGEGSFGGSGCRKCGEEGHFARDCPNSGSGNAGDRPKENYIPPDLPEDEASVFQPSIQKGINFDKYDNIAVEVTGDDKLPPINSFDEADLLPTFVKNIKRANYTKPTPIQKNAIPTILAGRDLMGCAQTGSGKTAAFILPVLTAMVRNGLTTGKFSEVQEPQAIVIAPTRELVLQIYGEARKFAFGTDIRPVVVYGGTSVAHQLRQVEQGAHFVVGTPGRLLDFVNRGKLSLRKVEFLILDEADRMLDMGFEPDVRKIVETLGMPPKGKRQTLMFSATFKEEIQKLAADFLQNYLFITVGIVGGACSDVEQKFFEVDRLKKREHLCNILNNSGSDKVLVFVGQKRNADFLASYLSQSGFPTTSIHGDRLQREREEALHDFKTGKLPILIATNVAARGLDIPEVKHVINYDLPAEIDEYVHRIGRTGRCGNLGKATSFYSHDTDSALAPNLVRILKESRQEVPDWLEAYAAGGFSDYSSVSQFGGKDIRRQRGGKYGGGGGSSFTGGEPSFTSGETDLDFGGSYNAGGGGDEESWD</sequence>
<dbReference type="InterPro" id="IPR000629">
    <property type="entry name" value="RNA-helicase_DEAD-box_CS"/>
</dbReference>
<keyword evidence="6 10" id="KW-0067">ATP-binding</keyword>
<dbReference type="GO" id="GO:0003676">
    <property type="term" value="F:nucleic acid binding"/>
    <property type="evidence" value="ECO:0007669"/>
    <property type="project" value="InterPro"/>
</dbReference>
<dbReference type="Gene3D" id="3.40.50.300">
    <property type="entry name" value="P-loop containing nucleotide triphosphate hydrolases"/>
    <property type="match status" value="2"/>
</dbReference>
<comment type="caution">
    <text evidence="16">The sequence shown here is derived from an EMBL/GenBank/DDBJ whole genome shotgun (WGS) entry which is preliminary data.</text>
</comment>